<organism evidence="2 3">
    <name type="scientific">Paenarthrobacter histidinolovorans</name>
    <dbReference type="NCBI Taxonomy" id="43664"/>
    <lineage>
        <taxon>Bacteria</taxon>
        <taxon>Bacillati</taxon>
        <taxon>Actinomycetota</taxon>
        <taxon>Actinomycetes</taxon>
        <taxon>Micrococcales</taxon>
        <taxon>Micrococcaceae</taxon>
        <taxon>Paenarthrobacter</taxon>
    </lineage>
</organism>
<comment type="caution">
    <text evidence="2">The sequence shown here is derived from an EMBL/GenBank/DDBJ whole genome shotgun (WGS) entry which is preliminary data.</text>
</comment>
<dbReference type="GO" id="GO:0017168">
    <property type="term" value="F:5-oxoprolinase (ATP-hydrolyzing) activity"/>
    <property type="evidence" value="ECO:0007669"/>
    <property type="project" value="UniProtKB-EC"/>
</dbReference>
<dbReference type="InterPro" id="IPR011330">
    <property type="entry name" value="Glyco_hydro/deAcase_b/a-brl"/>
</dbReference>
<keyword evidence="1 2" id="KW-0378">Hydrolase</keyword>
<dbReference type="Pfam" id="PF03746">
    <property type="entry name" value="LamB_YcsF"/>
    <property type="match status" value="1"/>
</dbReference>
<dbReference type="InterPro" id="IPR005501">
    <property type="entry name" value="LamB/YcsF/PxpA-like"/>
</dbReference>
<keyword evidence="1" id="KW-0067">ATP-binding</keyword>
<comment type="subunit">
    <text evidence="1">Forms a complex composed of PxpA, PxpB and PxpC.</text>
</comment>
<dbReference type="EMBL" id="JBIYEW010000003">
    <property type="protein sequence ID" value="MFK4640993.1"/>
    <property type="molecule type" value="Genomic_DNA"/>
</dbReference>
<comment type="similarity">
    <text evidence="1">Belongs to the LamB/PxpA family.</text>
</comment>
<dbReference type="PANTHER" id="PTHR30292">
    <property type="entry name" value="UNCHARACTERIZED PROTEIN YBGL-RELATED"/>
    <property type="match status" value="1"/>
</dbReference>
<name>A0ABW8NBM6_9MICC</name>
<dbReference type="NCBIfam" id="NF003816">
    <property type="entry name" value="PRK05406.1-5"/>
    <property type="match status" value="1"/>
</dbReference>
<evidence type="ECO:0000313" key="2">
    <source>
        <dbReference type="EMBL" id="MFK4640993.1"/>
    </source>
</evidence>
<dbReference type="CDD" id="cd10787">
    <property type="entry name" value="LamB_YcsF_like"/>
    <property type="match status" value="1"/>
</dbReference>
<comment type="function">
    <text evidence="1">Catalyzes the cleavage of 5-oxoproline to form L-glutamate coupled to the hydrolysis of ATP to ADP and inorganic phosphate.</text>
</comment>
<keyword evidence="3" id="KW-1185">Reference proteome</keyword>
<gene>
    <name evidence="1" type="primary">pxpA</name>
    <name evidence="2" type="ORF">ABIA52_003882</name>
</gene>
<dbReference type="HAMAP" id="MF_00691">
    <property type="entry name" value="PxpA"/>
    <property type="match status" value="1"/>
</dbReference>
<sequence length="290" mass="30415">MRQRRGILKAPAVSLEFNSTAKPRKEKHVNPVIDLVADLGEGFGAYTIGDDSELLEIVSSANIACGFHAGDPDIMAATVAECVRRGVGIGAHPGFPDLRGFGRRDMGLSAGEVQNDVVYQVGALNGFAAFHGTKVTHLAPHGRLGNLVAVRADYAQAVATAAARVDKELIVVAQEGELAVAARAAGLDVAIVGIVDRAYQEDGTLVPRSQPGAVLHDPAEIVERTLRMVVEGKIRCAGGADMEIDVDTVLLHGDNPGAVELASHIRSELISAGVRIAPLAEVMDTRKKAA</sequence>
<dbReference type="NCBIfam" id="NF003814">
    <property type="entry name" value="PRK05406.1-3"/>
    <property type="match status" value="1"/>
</dbReference>
<protein>
    <recommendedName>
        <fullName evidence="1">5-oxoprolinase subunit A</fullName>
        <shortName evidence="1">5-OPase subunit A</shortName>
        <ecNumber evidence="1">3.5.2.9</ecNumber>
    </recommendedName>
    <alternativeName>
        <fullName evidence="1">5-oxoprolinase (ATP-hydrolyzing) subunit A</fullName>
    </alternativeName>
</protein>
<keyword evidence="1" id="KW-0547">Nucleotide-binding</keyword>
<dbReference type="Gene3D" id="3.20.20.370">
    <property type="entry name" value="Glycoside hydrolase/deacetylase"/>
    <property type="match status" value="1"/>
</dbReference>
<comment type="catalytic activity">
    <reaction evidence="1">
        <text>5-oxo-L-proline + ATP + 2 H2O = L-glutamate + ADP + phosphate + H(+)</text>
        <dbReference type="Rhea" id="RHEA:10348"/>
        <dbReference type="ChEBI" id="CHEBI:15377"/>
        <dbReference type="ChEBI" id="CHEBI:15378"/>
        <dbReference type="ChEBI" id="CHEBI:29985"/>
        <dbReference type="ChEBI" id="CHEBI:30616"/>
        <dbReference type="ChEBI" id="CHEBI:43474"/>
        <dbReference type="ChEBI" id="CHEBI:58402"/>
        <dbReference type="ChEBI" id="CHEBI:456216"/>
        <dbReference type="EC" id="3.5.2.9"/>
    </reaction>
</comment>
<dbReference type="SUPFAM" id="SSF88713">
    <property type="entry name" value="Glycoside hydrolase/deacetylase"/>
    <property type="match status" value="1"/>
</dbReference>
<reference evidence="2 3" key="1">
    <citation type="submission" date="2024-10" db="EMBL/GenBank/DDBJ databases">
        <title>Novel secondary metabolite-producing bacteria for plant disease control.</title>
        <authorList>
            <person name="Chevrette M."/>
        </authorList>
    </citation>
    <scope>NUCLEOTIDE SEQUENCE [LARGE SCALE GENOMIC DNA]</scope>
    <source>
        <strain evidence="2 3">J30 TE3557</strain>
    </source>
</reference>
<proteinExistence type="inferred from homology"/>
<evidence type="ECO:0000313" key="3">
    <source>
        <dbReference type="Proteomes" id="UP001620520"/>
    </source>
</evidence>
<dbReference type="PANTHER" id="PTHR30292:SF0">
    <property type="entry name" value="5-OXOPROLINASE SUBUNIT A"/>
    <property type="match status" value="1"/>
</dbReference>
<dbReference type="EC" id="3.5.2.9" evidence="1"/>
<evidence type="ECO:0000256" key="1">
    <source>
        <dbReference type="HAMAP-Rule" id="MF_00691"/>
    </source>
</evidence>
<dbReference type="Proteomes" id="UP001620520">
    <property type="component" value="Unassembled WGS sequence"/>
</dbReference>
<accession>A0ABW8NBM6</accession>